<accession>A0A830B6V4</accession>
<dbReference type="InterPro" id="IPR002495">
    <property type="entry name" value="Glyco_trans_8"/>
</dbReference>
<organism evidence="6 7">
    <name type="scientific">Phtheirospermum japonicum</name>
    <dbReference type="NCBI Taxonomy" id="374723"/>
    <lineage>
        <taxon>Eukaryota</taxon>
        <taxon>Viridiplantae</taxon>
        <taxon>Streptophyta</taxon>
        <taxon>Embryophyta</taxon>
        <taxon>Tracheophyta</taxon>
        <taxon>Spermatophyta</taxon>
        <taxon>Magnoliopsida</taxon>
        <taxon>eudicotyledons</taxon>
        <taxon>Gunneridae</taxon>
        <taxon>Pentapetalae</taxon>
        <taxon>asterids</taxon>
        <taxon>lamiids</taxon>
        <taxon>Lamiales</taxon>
        <taxon>Orobanchaceae</taxon>
        <taxon>Orobanchaceae incertae sedis</taxon>
        <taxon>Phtheirospermum</taxon>
    </lineage>
</organism>
<keyword evidence="3" id="KW-0464">Manganese</keyword>
<keyword evidence="7" id="KW-1185">Reference proteome</keyword>
<evidence type="ECO:0000256" key="4">
    <source>
        <dbReference type="RuleBase" id="RU362027"/>
    </source>
</evidence>
<dbReference type="CDD" id="cd02537">
    <property type="entry name" value="GT8_Glycogenin"/>
    <property type="match status" value="1"/>
</dbReference>
<evidence type="ECO:0000256" key="1">
    <source>
        <dbReference type="ARBA" id="ARBA00022676"/>
    </source>
</evidence>
<dbReference type="Gene3D" id="3.90.550.10">
    <property type="entry name" value="Spore Coat Polysaccharide Biosynthesis Protein SpsA, Chain A"/>
    <property type="match status" value="1"/>
</dbReference>
<evidence type="ECO:0000256" key="2">
    <source>
        <dbReference type="ARBA" id="ARBA00022679"/>
    </source>
</evidence>
<dbReference type="InterPro" id="IPR029044">
    <property type="entry name" value="Nucleotide-diphossugar_trans"/>
</dbReference>
<sequence length="346" mass="38107">MAPPEVANNQTTANDNELNINSYDACAYVTFLAGDGDYVKGVIGLAKGLRKVRAAFPLVVAVLPDVPPEHRRALVEQGCLVREIQPASPPPTAPGDKSPFARPYFVVNYCKLRLWEFVEYDKMVYMDADIQVFDNIDHLFNLPSGFFYGVSDCVCELYGPPCPQKLPWPAVLGPQPSFYLNGGMFMFEPNLNTYNELLSTLEITPPTPFAEQDFLNMFFRDVLQPIPPVYNCLVAMMWRHPKWVNLDEVKVVHYCVAGSKPWRYTGIEENMDRADIKMLVSKWWAIYNDEDLDFETDMASGSGGGGDGGSGSGGGGSGPPESQNSATALTDNVEAVVQYISASSAA</sequence>
<dbReference type="Pfam" id="PF01501">
    <property type="entry name" value="Glyco_transf_8"/>
    <property type="match status" value="1"/>
</dbReference>
<evidence type="ECO:0000256" key="3">
    <source>
        <dbReference type="ARBA" id="ARBA00023211"/>
    </source>
</evidence>
<keyword evidence="2" id="KW-0808">Transferase</keyword>
<keyword evidence="1" id="KW-0328">Glycosyltransferase</keyword>
<evidence type="ECO:0000313" key="7">
    <source>
        <dbReference type="Proteomes" id="UP000653305"/>
    </source>
</evidence>
<comment type="caution">
    <text evidence="6">The sequence shown here is derived from an EMBL/GenBank/DDBJ whole genome shotgun (WGS) entry which is preliminary data.</text>
</comment>
<dbReference type="PANTHER" id="PTHR11183">
    <property type="entry name" value="GLYCOGENIN SUBFAMILY MEMBER"/>
    <property type="match status" value="1"/>
</dbReference>
<evidence type="ECO:0000313" key="6">
    <source>
        <dbReference type="EMBL" id="GFP80374.1"/>
    </source>
</evidence>
<gene>
    <name evidence="6" type="ORF">PHJA_000180800</name>
</gene>
<feature type="compositionally biased region" description="Gly residues" evidence="5">
    <location>
        <begin position="301"/>
        <end position="318"/>
    </location>
</feature>
<comment type="similarity">
    <text evidence="4">Belongs to the glycosyltransferase 8 family.</text>
</comment>
<reference evidence="6" key="1">
    <citation type="submission" date="2020-07" db="EMBL/GenBank/DDBJ databases">
        <title>Ethylene signaling mediates host invasion by parasitic plants.</title>
        <authorList>
            <person name="Yoshida S."/>
        </authorList>
    </citation>
    <scope>NUCLEOTIDE SEQUENCE</scope>
    <source>
        <strain evidence="6">Okayama</strain>
    </source>
</reference>
<dbReference type="SUPFAM" id="SSF53448">
    <property type="entry name" value="Nucleotide-diphospho-sugar transferases"/>
    <property type="match status" value="1"/>
</dbReference>
<feature type="region of interest" description="Disordered" evidence="5">
    <location>
        <begin position="297"/>
        <end position="328"/>
    </location>
</feature>
<dbReference type="Proteomes" id="UP000653305">
    <property type="component" value="Unassembled WGS sequence"/>
</dbReference>
<dbReference type="EC" id="2.4.1.-" evidence="4"/>
<protein>
    <recommendedName>
        <fullName evidence="4">Hexosyltransferase</fullName>
        <ecNumber evidence="4">2.4.1.-</ecNumber>
    </recommendedName>
</protein>
<dbReference type="InterPro" id="IPR050587">
    <property type="entry name" value="GNT1/Glycosyltrans_8"/>
</dbReference>
<proteinExistence type="inferred from homology"/>
<dbReference type="GO" id="GO:0016757">
    <property type="term" value="F:glycosyltransferase activity"/>
    <property type="evidence" value="ECO:0007669"/>
    <property type="project" value="UniProtKB-KW"/>
</dbReference>
<dbReference type="AlphaFoldDB" id="A0A830B6V4"/>
<dbReference type="OrthoDB" id="2014201at2759"/>
<name>A0A830B6V4_9LAMI</name>
<evidence type="ECO:0000256" key="5">
    <source>
        <dbReference type="SAM" id="MobiDB-lite"/>
    </source>
</evidence>
<dbReference type="EMBL" id="BMAC01000018">
    <property type="protein sequence ID" value="GFP80374.1"/>
    <property type="molecule type" value="Genomic_DNA"/>
</dbReference>